<feature type="domain" description="HTH tetR-type" evidence="5">
    <location>
        <begin position="13"/>
        <end position="73"/>
    </location>
</feature>
<dbReference type="InterPro" id="IPR050109">
    <property type="entry name" value="HTH-type_TetR-like_transc_reg"/>
</dbReference>
<dbReference type="PROSITE" id="PS01081">
    <property type="entry name" value="HTH_TETR_1"/>
    <property type="match status" value="1"/>
</dbReference>
<dbReference type="PANTHER" id="PTHR30055:SF234">
    <property type="entry name" value="HTH-TYPE TRANSCRIPTIONAL REGULATOR BETI"/>
    <property type="match status" value="1"/>
</dbReference>
<organism evidence="6 7">
    <name type="scientific">Actinomadura rudentiformis</name>
    <dbReference type="NCBI Taxonomy" id="359158"/>
    <lineage>
        <taxon>Bacteria</taxon>
        <taxon>Bacillati</taxon>
        <taxon>Actinomycetota</taxon>
        <taxon>Actinomycetes</taxon>
        <taxon>Streptosporangiales</taxon>
        <taxon>Thermomonosporaceae</taxon>
        <taxon>Actinomadura</taxon>
    </lineage>
</organism>
<accession>A0A6H9Z721</accession>
<dbReference type="InterPro" id="IPR023772">
    <property type="entry name" value="DNA-bd_HTH_TetR-type_CS"/>
</dbReference>
<comment type="caution">
    <text evidence="6">The sequence shown here is derived from an EMBL/GenBank/DDBJ whole genome shotgun (WGS) entry which is preliminary data.</text>
</comment>
<name>A0A6H9Z721_9ACTN</name>
<evidence type="ECO:0000313" key="6">
    <source>
        <dbReference type="EMBL" id="KAB2349595.1"/>
    </source>
</evidence>
<evidence type="ECO:0000259" key="5">
    <source>
        <dbReference type="PROSITE" id="PS50977"/>
    </source>
</evidence>
<dbReference type="AlphaFoldDB" id="A0A6H9Z721"/>
<evidence type="ECO:0000256" key="3">
    <source>
        <dbReference type="ARBA" id="ARBA00023163"/>
    </source>
</evidence>
<evidence type="ECO:0000256" key="1">
    <source>
        <dbReference type="ARBA" id="ARBA00023015"/>
    </source>
</evidence>
<sequence>MSPVKSRREQYSDETRAALLDAATRRFAEHGFAKTSLEDVATDIRATRGAVYHHFPNKTALFEAVFHELESEMIRRVTEVAAGETDPWQAAMSAVRQFLDGSCDPVYGRIVWQEAPIALGWRRWRECEEKYAYGLIEQTIQSLMESGDMPDLPLEPVSHITFHILGAAGMALAEAPPDEKTRVRDEYARAIRHILNGARLPRT</sequence>
<feature type="DNA-binding region" description="H-T-H motif" evidence="4">
    <location>
        <begin position="36"/>
        <end position="55"/>
    </location>
</feature>
<dbReference type="InterPro" id="IPR009057">
    <property type="entry name" value="Homeodomain-like_sf"/>
</dbReference>
<dbReference type="Pfam" id="PF21351">
    <property type="entry name" value="TetR_C_41"/>
    <property type="match status" value="1"/>
</dbReference>
<dbReference type="GO" id="GO:0003700">
    <property type="term" value="F:DNA-binding transcription factor activity"/>
    <property type="evidence" value="ECO:0007669"/>
    <property type="project" value="TreeGrafter"/>
</dbReference>
<dbReference type="GO" id="GO:0000976">
    <property type="term" value="F:transcription cis-regulatory region binding"/>
    <property type="evidence" value="ECO:0007669"/>
    <property type="project" value="TreeGrafter"/>
</dbReference>
<dbReference type="Proteomes" id="UP000468735">
    <property type="component" value="Unassembled WGS sequence"/>
</dbReference>
<keyword evidence="2 4" id="KW-0238">DNA-binding</keyword>
<keyword evidence="3" id="KW-0804">Transcription</keyword>
<reference evidence="6 7" key="1">
    <citation type="submission" date="2019-09" db="EMBL/GenBank/DDBJ databases">
        <title>Actinomadura physcomitrii sp. nov., a novel actinomycete isolated from moss [Physcomitrium sphaericum (Ludw) Fuernr].</title>
        <authorList>
            <person name="Zhuang X."/>
            <person name="Liu C."/>
        </authorList>
    </citation>
    <scope>NUCLEOTIDE SEQUENCE [LARGE SCALE GENOMIC DNA]</scope>
    <source>
        <strain evidence="6 7">HMC1</strain>
    </source>
</reference>
<keyword evidence="1" id="KW-0805">Transcription regulation</keyword>
<dbReference type="InterPro" id="IPR049484">
    <property type="entry name" value="Rv0078-like_C"/>
</dbReference>
<gene>
    <name evidence="6" type="ORF">F8566_12575</name>
</gene>
<proteinExistence type="predicted"/>
<dbReference type="Gene3D" id="1.10.357.10">
    <property type="entry name" value="Tetracycline Repressor, domain 2"/>
    <property type="match status" value="1"/>
</dbReference>
<evidence type="ECO:0000313" key="7">
    <source>
        <dbReference type="Proteomes" id="UP000468735"/>
    </source>
</evidence>
<dbReference type="SUPFAM" id="SSF46689">
    <property type="entry name" value="Homeodomain-like"/>
    <property type="match status" value="1"/>
</dbReference>
<dbReference type="PROSITE" id="PS50977">
    <property type="entry name" value="HTH_TETR_2"/>
    <property type="match status" value="1"/>
</dbReference>
<dbReference type="OrthoDB" id="9805134at2"/>
<dbReference type="RefSeq" id="WP_151560364.1">
    <property type="nucleotide sequence ID" value="NZ_WBMT01000005.1"/>
</dbReference>
<protein>
    <submittedName>
        <fullName evidence="6">TetR/AcrR family transcriptional regulator</fullName>
    </submittedName>
</protein>
<dbReference type="EMBL" id="WBMT01000005">
    <property type="protein sequence ID" value="KAB2349595.1"/>
    <property type="molecule type" value="Genomic_DNA"/>
</dbReference>
<keyword evidence="7" id="KW-1185">Reference proteome</keyword>
<dbReference type="InterPro" id="IPR001647">
    <property type="entry name" value="HTH_TetR"/>
</dbReference>
<dbReference type="Pfam" id="PF00440">
    <property type="entry name" value="TetR_N"/>
    <property type="match status" value="1"/>
</dbReference>
<evidence type="ECO:0000256" key="2">
    <source>
        <dbReference type="ARBA" id="ARBA00023125"/>
    </source>
</evidence>
<dbReference type="PANTHER" id="PTHR30055">
    <property type="entry name" value="HTH-TYPE TRANSCRIPTIONAL REGULATOR RUTR"/>
    <property type="match status" value="1"/>
</dbReference>
<evidence type="ECO:0000256" key="4">
    <source>
        <dbReference type="PROSITE-ProRule" id="PRU00335"/>
    </source>
</evidence>
<dbReference type="PRINTS" id="PR00455">
    <property type="entry name" value="HTHTETR"/>
</dbReference>